<reference evidence="2" key="1">
    <citation type="submission" date="2025-08" db="UniProtKB">
        <authorList>
            <consortium name="RefSeq"/>
        </authorList>
    </citation>
    <scope>IDENTIFICATION</scope>
</reference>
<dbReference type="GeneID" id="120278144"/>
<gene>
    <name evidence="2" type="primary">LOC120278144</name>
</gene>
<protein>
    <submittedName>
        <fullName evidence="2">Uncharacterized protein LOC120278144</fullName>
    </submittedName>
</protein>
<evidence type="ECO:0000313" key="1">
    <source>
        <dbReference type="Proteomes" id="UP001515500"/>
    </source>
</evidence>
<accession>A0AB40CSE8</accession>
<dbReference type="PANTHER" id="PTHR36885">
    <property type="entry name" value="EXPRESSED PROTEIN"/>
    <property type="match status" value="1"/>
</dbReference>
<dbReference type="PANTHER" id="PTHR36885:SF2">
    <property type="entry name" value="DUF4378 DOMAIN-CONTAINING PROTEIN"/>
    <property type="match status" value="1"/>
</dbReference>
<dbReference type="RefSeq" id="XP_039140999.1">
    <property type="nucleotide sequence ID" value="XM_039285065.1"/>
</dbReference>
<organism evidence="1 2">
    <name type="scientific">Dioscorea cayennensis subsp. rotundata</name>
    <name type="common">White Guinea yam</name>
    <name type="synonym">Dioscorea rotundata</name>
    <dbReference type="NCBI Taxonomy" id="55577"/>
    <lineage>
        <taxon>Eukaryota</taxon>
        <taxon>Viridiplantae</taxon>
        <taxon>Streptophyta</taxon>
        <taxon>Embryophyta</taxon>
        <taxon>Tracheophyta</taxon>
        <taxon>Spermatophyta</taxon>
        <taxon>Magnoliopsida</taxon>
        <taxon>Liliopsida</taxon>
        <taxon>Dioscoreales</taxon>
        <taxon>Dioscoreaceae</taxon>
        <taxon>Dioscorea</taxon>
    </lineage>
</organism>
<name>A0AB40CSE8_DIOCR</name>
<dbReference type="AlphaFoldDB" id="A0AB40CSE8"/>
<keyword evidence="1" id="KW-1185">Reference proteome</keyword>
<dbReference type="Proteomes" id="UP001515500">
    <property type="component" value="Chromosome 15"/>
</dbReference>
<proteinExistence type="predicted"/>
<sequence>MAFLRERRLFELLEEQQEPFLSENGHSDKIFRSHSLTLCFPCYKCRRLFRISTIKCLFTKLFHRKFIRKSCSSGTKLDIVYVLECSPVDNQIKDKSLLSSIHKSVYNENKIELEKNRELIIDKIVIEIEAAIFDEMLAEIVLQMLELFHSC</sequence>
<evidence type="ECO:0000313" key="2">
    <source>
        <dbReference type="RefSeq" id="XP_039140999.1"/>
    </source>
</evidence>